<dbReference type="InterPro" id="IPR011009">
    <property type="entry name" value="Kinase-like_dom_sf"/>
</dbReference>
<keyword evidence="7" id="KW-0723">Serine/threonine-protein kinase</keyword>
<dbReference type="PROSITE" id="PS00107">
    <property type="entry name" value="PROTEIN_KINASE_ATP"/>
    <property type="match status" value="1"/>
</dbReference>
<keyword evidence="1" id="KW-0808">Transferase</keyword>
<keyword evidence="2 5" id="KW-0547">Nucleotide-binding</keyword>
<feature type="domain" description="Protein kinase" evidence="6">
    <location>
        <begin position="9"/>
        <end position="266"/>
    </location>
</feature>
<accession>A0A5S9IL60</accession>
<organism evidence="7 8">
    <name type="scientific">Uabimicrobium amorphum</name>
    <dbReference type="NCBI Taxonomy" id="2596890"/>
    <lineage>
        <taxon>Bacteria</taxon>
        <taxon>Pseudomonadati</taxon>
        <taxon>Planctomycetota</taxon>
        <taxon>Candidatus Uabimicrobiia</taxon>
        <taxon>Candidatus Uabimicrobiales</taxon>
        <taxon>Candidatus Uabimicrobiaceae</taxon>
        <taxon>Candidatus Uabimicrobium</taxon>
    </lineage>
</organism>
<dbReference type="CDD" id="cd14014">
    <property type="entry name" value="STKc_PknB_like"/>
    <property type="match status" value="1"/>
</dbReference>
<dbReference type="PANTHER" id="PTHR43289:SF6">
    <property type="entry name" value="SERINE_THREONINE-PROTEIN KINASE NEKL-3"/>
    <property type="match status" value="1"/>
</dbReference>
<dbReference type="SUPFAM" id="SSF56112">
    <property type="entry name" value="Protein kinase-like (PK-like)"/>
    <property type="match status" value="1"/>
</dbReference>
<dbReference type="EMBL" id="AP019860">
    <property type="protein sequence ID" value="BBM83899.1"/>
    <property type="molecule type" value="Genomic_DNA"/>
</dbReference>
<keyword evidence="8" id="KW-1185">Reference proteome</keyword>
<protein>
    <submittedName>
        <fullName evidence="7">Serine/threonine protein kinase</fullName>
    </submittedName>
</protein>
<evidence type="ECO:0000256" key="3">
    <source>
        <dbReference type="ARBA" id="ARBA00022777"/>
    </source>
</evidence>
<dbReference type="Proteomes" id="UP000326354">
    <property type="component" value="Chromosome"/>
</dbReference>
<dbReference type="InterPro" id="IPR000719">
    <property type="entry name" value="Prot_kinase_dom"/>
</dbReference>
<proteinExistence type="predicted"/>
<evidence type="ECO:0000256" key="5">
    <source>
        <dbReference type="PROSITE-ProRule" id="PRU10141"/>
    </source>
</evidence>
<evidence type="ECO:0000256" key="1">
    <source>
        <dbReference type="ARBA" id="ARBA00022679"/>
    </source>
</evidence>
<evidence type="ECO:0000256" key="2">
    <source>
        <dbReference type="ARBA" id="ARBA00022741"/>
    </source>
</evidence>
<feature type="binding site" evidence="5">
    <location>
        <position position="38"/>
    </location>
    <ligand>
        <name>ATP</name>
        <dbReference type="ChEBI" id="CHEBI:30616"/>
    </ligand>
</feature>
<dbReference type="SMART" id="SM00220">
    <property type="entry name" value="S_TKc"/>
    <property type="match status" value="1"/>
</dbReference>
<dbReference type="AlphaFoldDB" id="A0A5S9IL60"/>
<name>A0A5S9IL60_UABAM</name>
<dbReference type="Gene3D" id="1.10.510.10">
    <property type="entry name" value="Transferase(Phosphotransferase) domain 1"/>
    <property type="match status" value="1"/>
</dbReference>
<dbReference type="GO" id="GO:0004674">
    <property type="term" value="F:protein serine/threonine kinase activity"/>
    <property type="evidence" value="ECO:0007669"/>
    <property type="project" value="UniProtKB-KW"/>
</dbReference>
<dbReference type="OrthoDB" id="9813021at2"/>
<dbReference type="InterPro" id="IPR017441">
    <property type="entry name" value="Protein_kinase_ATP_BS"/>
</dbReference>
<dbReference type="Pfam" id="PF00069">
    <property type="entry name" value="Pkinase"/>
    <property type="match status" value="1"/>
</dbReference>
<evidence type="ECO:0000256" key="4">
    <source>
        <dbReference type="ARBA" id="ARBA00022840"/>
    </source>
</evidence>
<dbReference type="PANTHER" id="PTHR43289">
    <property type="entry name" value="MITOGEN-ACTIVATED PROTEIN KINASE KINASE KINASE 20-RELATED"/>
    <property type="match status" value="1"/>
</dbReference>
<keyword evidence="3 7" id="KW-0418">Kinase</keyword>
<dbReference type="InterPro" id="IPR008271">
    <property type="entry name" value="Ser/Thr_kinase_AS"/>
</dbReference>
<dbReference type="GO" id="GO:0005524">
    <property type="term" value="F:ATP binding"/>
    <property type="evidence" value="ECO:0007669"/>
    <property type="project" value="UniProtKB-UniRule"/>
</dbReference>
<sequence length="494" mass="55616">MIGKNFKGFEIVKLLGKGGTGDVYLAKQQPLGRLVALKVTPTSHPTLKLDPQKPLGEAKILAALQHPNIVSIYDVGQEEDFHYIAIEYISKGSLKQKVDHDGLSEMQAWAIALQICQALQAALQEGIVHNDIKPENILMVRGDFIKLTDFGISEVLANKRESEVILGTPGYISPEKYTGESADFRADIYSLGVTMYYILTGEHVFVGESPEDIQQKHQNSLIKPPTMHNPSVSYTSSIILGKMLQKNPEDRYQSYGDLMLDIRCLLEMKSAKFATKNAAYNIFLDARNHVSNKKMKISQKLKVFTESMLHQLDLDDDTDIVIVGEWPVEHIRKTFYHFSRVHFMGSIAELKLYLERRKAIVILDCDYLENKTVEFCSVMANNHPQSFSLLLTKNISGKLQDCIQVVPYEDLSEKLNQLVTTQTLSTAVQVDVDMVLSLAQSKYWTFAIEIYNDSLLAKVFIENGHIAKIDSEQTIAMDALTKKGNTWKISGHLI</sequence>
<dbReference type="KEGG" id="uam:UABAM_02254"/>
<reference evidence="7 8" key="1">
    <citation type="submission" date="2019-08" db="EMBL/GenBank/DDBJ databases">
        <title>Complete genome sequence of Candidatus Uab amorphum.</title>
        <authorList>
            <person name="Shiratori T."/>
            <person name="Suzuki S."/>
            <person name="Kakizawa Y."/>
            <person name="Ishida K."/>
        </authorList>
    </citation>
    <scope>NUCLEOTIDE SEQUENCE [LARGE SCALE GENOMIC DNA]</scope>
    <source>
        <strain evidence="7 8">SRT547</strain>
    </source>
</reference>
<evidence type="ECO:0000259" key="6">
    <source>
        <dbReference type="PROSITE" id="PS50011"/>
    </source>
</evidence>
<keyword evidence="4 5" id="KW-0067">ATP-binding</keyword>
<dbReference type="RefSeq" id="WP_151968080.1">
    <property type="nucleotide sequence ID" value="NZ_AP019860.1"/>
</dbReference>
<dbReference type="PROSITE" id="PS50011">
    <property type="entry name" value="PROTEIN_KINASE_DOM"/>
    <property type="match status" value="1"/>
</dbReference>
<evidence type="ECO:0000313" key="8">
    <source>
        <dbReference type="Proteomes" id="UP000326354"/>
    </source>
</evidence>
<evidence type="ECO:0000313" key="7">
    <source>
        <dbReference type="EMBL" id="BBM83899.1"/>
    </source>
</evidence>
<dbReference type="PROSITE" id="PS00108">
    <property type="entry name" value="PROTEIN_KINASE_ST"/>
    <property type="match status" value="1"/>
</dbReference>
<gene>
    <name evidence="7" type="ORF">UABAM_02254</name>
</gene>